<proteinExistence type="predicted"/>
<gene>
    <name evidence="1" type="ORF">DB32_007952</name>
</gene>
<organism evidence="1 2">
    <name type="scientific">Sandaracinus amylolyticus</name>
    <dbReference type="NCBI Taxonomy" id="927083"/>
    <lineage>
        <taxon>Bacteria</taxon>
        <taxon>Pseudomonadati</taxon>
        <taxon>Myxococcota</taxon>
        <taxon>Polyangia</taxon>
        <taxon>Polyangiales</taxon>
        <taxon>Sandaracinaceae</taxon>
        <taxon>Sandaracinus</taxon>
    </lineage>
</organism>
<dbReference type="Proteomes" id="UP000034883">
    <property type="component" value="Chromosome"/>
</dbReference>
<dbReference type="RefSeq" id="WP_053237738.1">
    <property type="nucleotide sequence ID" value="NZ_CP011125.1"/>
</dbReference>
<accession>A0A0F6YMB0</accession>
<sequence length="109" mass="11780">MSGELLDRFTVGALDVRVTRSCARRDLYDVRAPGALPLALRSAMVARAEGATLAGNDLLWVIDVPHVHRITVSAASGRIAVLPRMETERPDQRAAVMALCEWLEGALTA</sequence>
<reference evidence="1 2" key="1">
    <citation type="submission" date="2015-03" db="EMBL/GenBank/DDBJ databases">
        <title>Genome assembly of Sandaracinus amylolyticus DSM 53668.</title>
        <authorList>
            <person name="Sharma G."/>
            <person name="Subramanian S."/>
        </authorList>
    </citation>
    <scope>NUCLEOTIDE SEQUENCE [LARGE SCALE GENOMIC DNA]</scope>
    <source>
        <strain evidence="1 2">DSM 53668</strain>
    </source>
</reference>
<dbReference type="AlphaFoldDB" id="A0A0F6YMB0"/>
<evidence type="ECO:0000313" key="2">
    <source>
        <dbReference type="Proteomes" id="UP000034883"/>
    </source>
</evidence>
<dbReference type="KEGG" id="samy:DB32_007952"/>
<dbReference type="STRING" id="927083.DB32_007952"/>
<dbReference type="EMBL" id="CP011125">
    <property type="protein sequence ID" value="AKF10803.1"/>
    <property type="molecule type" value="Genomic_DNA"/>
</dbReference>
<evidence type="ECO:0000313" key="1">
    <source>
        <dbReference type="EMBL" id="AKF10803.1"/>
    </source>
</evidence>
<name>A0A0F6YMB0_9BACT</name>
<keyword evidence="2" id="KW-1185">Reference proteome</keyword>
<protein>
    <submittedName>
        <fullName evidence="1">Uncharacterized protein</fullName>
    </submittedName>
</protein>